<dbReference type="EC" id="3.5.1.28" evidence="2"/>
<evidence type="ECO:0000259" key="4">
    <source>
        <dbReference type="SMART" id="SM00646"/>
    </source>
</evidence>
<comment type="catalytic activity">
    <reaction evidence="1">
        <text>Hydrolyzes the link between N-acetylmuramoyl residues and L-amino acid residues in certain cell-wall glycopeptides.</text>
        <dbReference type="EC" id="3.5.1.28"/>
    </reaction>
</comment>
<comment type="caution">
    <text evidence="5">The sequence shown here is derived from an EMBL/GenBank/DDBJ whole genome shotgun (WGS) entry which is preliminary data.</text>
</comment>
<dbReference type="PANTHER" id="PTHR30404">
    <property type="entry name" value="N-ACETYLMURAMOYL-L-ALANINE AMIDASE"/>
    <property type="match status" value="1"/>
</dbReference>
<protein>
    <recommendedName>
        <fullName evidence="2">N-acetylmuramoyl-L-alanine amidase</fullName>
        <ecNumber evidence="2">3.5.1.28</ecNumber>
    </recommendedName>
</protein>
<feature type="domain" description="MurNAc-LAA" evidence="4">
    <location>
        <begin position="93"/>
        <end position="207"/>
    </location>
</feature>
<organism evidence="5 6">
    <name type="scientific">Rarispira pelagica</name>
    <dbReference type="NCBI Taxonomy" id="3141764"/>
    <lineage>
        <taxon>Bacteria</taxon>
        <taxon>Pseudomonadati</taxon>
        <taxon>Spirochaetota</taxon>
        <taxon>Spirochaetia</taxon>
        <taxon>Winmispirales</taxon>
        <taxon>Winmispiraceae</taxon>
        <taxon>Rarispira</taxon>
    </lineage>
</organism>
<keyword evidence="3 5" id="KW-0378">Hydrolase</keyword>
<proteinExistence type="predicted"/>
<dbReference type="Gene3D" id="3.40.630.40">
    <property type="entry name" value="Zn-dependent exopeptidases"/>
    <property type="match status" value="1"/>
</dbReference>
<evidence type="ECO:0000256" key="2">
    <source>
        <dbReference type="ARBA" id="ARBA00011901"/>
    </source>
</evidence>
<evidence type="ECO:0000256" key="3">
    <source>
        <dbReference type="ARBA" id="ARBA00022801"/>
    </source>
</evidence>
<evidence type="ECO:0000256" key="1">
    <source>
        <dbReference type="ARBA" id="ARBA00001561"/>
    </source>
</evidence>
<dbReference type="Proteomes" id="UP001466331">
    <property type="component" value="Unassembled WGS sequence"/>
</dbReference>
<evidence type="ECO:0000313" key="6">
    <source>
        <dbReference type="Proteomes" id="UP001466331"/>
    </source>
</evidence>
<dbReference type="CDD" id="cd02696">
    <property type="entry name" value="MurNAc-LAA"/>
    <property type="match status" value="1"/>
</dbReference>
<dbReference type="InterPro" id="IPR002508">
    <property type="entry name" value="MurNAc-LAA_cat"/>
</dbReference>
<evidence type="ECO:0000313" key="5">
    <source>
        <dbReference type="EMBL" id="MEM5948965.1"/>
    </source>
</evidence>
<dbReference type="SMART" id="SM00646">
    <property type="entry name" value="Ami_3"/>
    <property type="match status" value="1"/>
</dbReference>
<accession>A0ABU9UE94</accession>
<dbReference type="Pfam" id="PF01520">
    <property type="entry name" value="Amidase_3"/>
    <property type="match status" value="1"/>
</dbReference>
<dbReference type="PANTHER" id="PTHR30404:SF0">
    <property type="entry name" value="N-ACETYLMURAMOYL-L-ALANINE AMIDASE AMIC"/>
    <property type="match status" value="1"/>
</dbReference>
<gene>
    <name evidence="5" type="ORF">WKV44_10500</name>
</gene>
<keyword evidence="6" id="KW-1185">Reference proteome</keyword>
<name>A0ABU9UE94_9SPIR</name>
<dbReference type="EMBL" id="JBCHKQ010000012">
    <property type="protein sequence ID" value="MEM5948965.1"/>
    <property type="molecule type" value="Genomic_DNA"/>
</dbReference>
<dbReference type="GO" id="GO:0008745">
    <property type="term" value="F:N-acetylmuramoyl-L-alanine amidase activity"/>
    <property type="evidence" value="ECO:0007669"/>
    <property type="project" value="UniProtKB-EC"/>
</dbReference>
<dbReference type="RefSeq" id="WP_420070417.1">
    <property type="nucleotide sequence ID" value="NZ_JBCHKQ010000012.1"/>
</dbReference>
<dbReference type="InterPro" id="IPR050695">
    <property type="entry name" value="N-acetylmuramoyl_amidase_3"/>
</dbReference>
<reference evidence="5 6" key="1">
    <citation type="submission" date="2024-03" db="EMBL/GenBank/DDBJ databases">
        <title>Ignisphaera cupida sp. nov., a hyperthermophilic hydrolytic archaeon from a hot spring of Kamchatka, and proposal of Ignisphaeraceae fam. nov.</title>
        <authorList>
            <person name="Podosokorskaya O.A."/>
            <person name="Elcheninov A.G."/>
            <person name="Maltseva A.I."/>
            <person name="Zayulina K.S."/>
            <person name="Novikov A."/>
            <person name="Merkel A.Y."/>
        </authorList>
    </citation>
    <scope>NUCLEOTIDE SEQUENCE [LARGE SCALE GENOMIC DNA]</scope>
    <source>
        <strain evidence="5 6">38H-sp</strain>
    </source>
</reference>
<dbReference type="SUPFAM" id="SSF53187">
    <property type="entry name" value="Zn-dependent exopeptidases"/>
    <property type="match status" value="1"/>
</dbReference>
<sequence length="216" mass="24328">MQLYHYAGNNPVEYIDPDGRQTEEWVVVSPGHGMDRPGSDPGTCHDGYKEISYIYRLTSRLMPKLSNLGVNAINIKAPPYNAYTVSRKVKESNRFGKNHKVALHISIHADSLRGDGYVGIEIFYMTGRPISKKIAEFFQKELESAGFEARIKSDNQTWVGRFGELWDTKAPATLIEIGTLGSAKGRKLLGNDKYMDKMAEILSKAIEKFIKEKPNK</sequence>